<dbReference type="InterPro" id="IPR011583">
    <property type="entry name" value="Chitinase_II/V-like_cat"/>
</dbReference>
<keyword evidence="3" id="KW-1185">Reference proteome</keyword>
<dbReference type="Gene3D" id="3.40.250.10">
    <property type="entry name" value="Rhodanese-like domain"/>
    <property type="match status" value="1"/>
</dbReference>
<evidence type="ECO:0000313" key="4">
    <source>
        <dbReference type="WBParaSite" id="ACRNAN_Path_687.g2559.t1"/>
    </source>
</evidence>
<dbReference type="InterPro" id="IPR032341">
    <property type="entry name" value="MITD1_C"/>
</dbReference>
<feature type="region of interest" description="Disordered" evidence="1">
    <location>
        <begin position="506"/>
        <end position="530"/>
    </location>
</feature>
<protein>
    <submittedName>
        <fullName evidence="4">GH18 domain-containing protein</fullName>
    </submittedName>
</protein>
<dbReference type="GO" id="GO:0006032">
    <property type="term" value="P:chitin catabolic process"/>
    <property type="evidence" value="ECO:0007669"/>
    <property type="project" value="TreeGrafter"/>
</dbReference>
<dbReference type="WBParaSite" id="ACRNAN_Path_687.g2559.t1">
    <property type="protein sequence ID" value="ACRNAN_Path_687.g2559.t1"/>
    <property type="gene ID" value="ACRNAN_Path_687.g2559"/>
</dbReference>
<dbReference type="Pfam" id="PF16565">
    <property type="entry name" value="MIT_C"/>
    <property type="match status" value="1"/>
</dbReference>
<dbReference type="InterPro" id="IPR001223">
    <property type="entry name" value="Glyco_hydro18_cat"/>
</dbReference>
<sequence length="802" mass="91062">MFYLKDGPTSYVKHQSGMEKFQPKDYIPGLCSHIIYSSAEINGVFQAMLYPDQASQISELNELKTNDPDLKIILSFGSTSILDQLRFKKLASDSGLLKVFVSTVKKLVEKNPIDGLFFEWIYPHDKNDRTNYIILLRQLQETLVNSTSDKFSIGIMLPKEVEFIKNGYYISDLSKIVDYVITSPYDISYDSESVSKADKDKNVLFKETHDINTRKFSSMESTSRYLIEAGMDRSKIILGVSITAIGWNVPKSANSTIQKAVSHFSSSEHRETIYFEICNLLAEGAGPHYDVDNNVAYLEYGNEWLIYENKRSIQAKADWVKANHLGGVAIMGIHLDDFAACDLIKMYVTPIQLVSYAESQNPVLILDYRMTKDEVFNYPDEELIYISSVPNFVLRPGCTFAMLLNAYPKPERSNLYKIGSYELVALVGAHNPPVTSGRQLNPTSPAAILFGAITEFNRISPLKREPVFIINGFRGWKSTFPIYVRPSLNKNSHNQQINHELHQLVNQSASSSKKKNKKNKKKVQISQNPAPITKPTPFIEAWPNINSRISRISLSNIEETVTAPVTPKGPVVSIKTDTTYVQLSNHNLAGYNEIDEKAAPSSGRRVSTQNNSRFYNVNEWMSSSASNTGELNDLDAAEVETLEERGCKINKIVDNVYELTIPEGATGIGYEDIFGMCVDSNLTEVLVEDPFVDCPHQLRNFAMFCGFLVEKAPSLQKIRLLTKRGMNYGKFSIIKYSLSRRGVDLVVVYQDFHDREFRFNNGWRIRIGRGLDIYKWTSEYDIDYHRLDRRDCKNTTVIYIKL</sequence>
<reference evidence="4" key="1">
    <citation type="submission" date="2022-11" db="UniProtKB">
        <authorList>
            <consortium name="WormBaseParasite"/>
        </authorList>
    </citation>
    <scope>IDENTIFICATION</scope>
</reference>
<evidence type="ECO:0000259" key="2">
    <source>
        <dbReference type="PROSITE" id="PS51910"/>
    </source>
</evidence>
<dbReference type="InterPro" id="IPR036873">
    <property type="entry name" value="Rhodanese-like_dom_sf"/>
</dbReference>
<organism evidence="3 4">
    <name type="scientific">Acrobeloides nanus</name>
    <dbReference type="NCBI Taxonomy" id="290746"/>
    <lineage>
        <taxon>Eukaryota</taxon>
        <taxon>Metazoa</taxon>
        <taxon>Ecdysozoa</taxon>
        <taxon>Nematoda</taxon>
        <taxon>Chromadorea</taxon>
        <taxon>Rhabditida</taxon>
        <taxon>Tylenchina</taxon>
        <taxon>Cephalobomorpha</taxon>
        <taxon>Cephaloboidea</taxon>
        <taxon>Cephalobidae</taxon>
        <taxon>Acrobeloides</taxon>
    </lineage>
</organism>
<evidence type="ECO:0000313" key="3">
    <source>
        <dbReference type="Proteomes" id="UP000887540"/>
    </source>
</evidence>
<dbReference type="InterPro" id="IPR017853">
    <property type="entry name" value="GH"/>
</dbReference>
<dbReference type="InterPro" id="IPR038113">
    <property type="entry name" value="MITD1_C_sf"/>
</dbReference>
<dbReference type="InterPro" id="IPR029070">
    <property type="entry name" value="Chitinase_insertion_sf"/>
</dbReference>
<dbReference type="Gene3D" id="3.20.20.80">
    <property type="entry name" value="Glycosidases"/>
    <property type="match status" value="1"/>
</dbReference>
<dbReference type="InterPro" id="IPR050314">
    <property type="entry name" value="Glycosyl_Hydrlase_18"/>
</dbReference>
<accession>A0A914C9U2</accession>
<dbReference type="GO" id="GO:0004568">
    <property type="term" value="F:chitinase activity"/>
    <property type="evidence" value="ECO:0007669"/>
    <property type="project" value="TreeGrafter"/>
</dbReference>
<dbReference type="PANTHER" id="PTHR11177:SF401">
    <property type="entry name" value="CHITINASE-LIKE PROTEIN C25A8.4"/>
    <property type="match status" value="1"/>
</dbReference>
<name>A0A914C9U2_9BILA</name>
<dbReference type="Gene3D" id="3.30.870.30">
    <property type="entry name" value="MITD, C-terminal phospholipase D-like domain"/>
    <property type="match status" value="1"/>
</dbReference>
<dbReference type="SMART" id="SM00636">
    <property type="entry name" value="Glyco_18"/>
    <property type="match status" value="1"/>
</dbReference>
<proteinExistence type="predicted"/>
<dbReference type="GO" id="GO:0008061">
    <property type="term" value="F:chitin binding"/>
    <property type="evidence" value="ECO:0007669"/>
    <property type="project" value="InterPro"/>
</dbReference>
<dbReference type="PROSITE" id="PS51910">
    <property type="entry name" value="GH18_2"/>
    <property type="match status" value="1"/>
</dbReference>
<dbReference type="PANTHER" id="PTHR11177">
    <property type="entry name" value="CHITINASE"/>
    <property type="match status" value="1"/>
</dbReference>
<dbReference type="Gene3D" id="3.10.50.10">
    <property type="match status" value="1"/>
</dbReference>
<dbReference type="SUPFAM" id="SSF51445">
    <property type="entry name" value="(Trans)glycosidases"/>
    <property type="match status" value="1"/>
</dbReference>
<feature type="domain" description="GH18" evidence="2">
    <location>
        <begin position="8"/>
        <end position="351"/>
    </location>
</feature>
<dbReference type="Pfam" id="PF00704">
    <property type="entry name" value="Glyco_hydro_18"/>
    <property type="match status" value="1"/>
</dbReference>
<dbReference type="GO" id="GO:0005576">
    <property type="term" value="C:extracellular region"/>
    <property type="evidence" value="ECO:0007669"/>
    <property type="project" value="TreeGrafter"/>
</dbReference>
<dbReference type="Proteomes" id="UP000887540">
    <property type="component" value="Unplaced"/>
</dbReference>
<feature type="compositionally biased region" description="Basic residues" evidence="1">
    <location>
        <begin position="512"/>
        <end position="523"/>
    </location>
</feature>
<dbReference type="GO" id="GO:0005975">
    <property type="term" value="P:carbohydrate metabolic process"/>
    <property type="evidence" value="ECO:0007669"/>
    <property type="project" value="InterPro"/>
</dbReference>
<evidence type="ECO:0000256" key="1">
    <source>
        <dbReference type="SAM" id="MobiDB-lite"/>
    </source>
</evidence>
<dbReference type="AlphaFoldDB" id="A0A914C9U2"/>